<dbReference type="GO" id="GO:0001682">
    <property type="term" value="P:tRNA 5'-leader removal"/>
    <property type="evidence" value="ECO:0007669"/>
    <property type="project" value="UniProtKB-UniRule"/>
</dbReference>
<dbReference type="AlphaFoldDB" id="A0A7W6EF96"/>
<evidence type="ECO:0000256" key="6">
    <source>
        <dbReference type="HAMAP-Rule" id="MF_00227"/>
    </source>
</evidence>
<gene>
    <name evidence="6" type="primary">rnpA</name>
    <name evidence="9" type="ORF">FHS81_000768</name>
</gene>
<keyword evidence="4 6" id="KW-0378">Hydrolase</keyword>
<feature type="compositionally biased region" description="Basic and acidic residues" evidence="8">
    <location>
        <begin position="166"/>
        <end position="183"/>
    </location>
</feature>
<comment type="subunit">
    <text evidence="6">Consists of a catalytic RNA component (M1 or rnpB) and a protein subunit.</text>
</comment>
<feature type="region of interest" description="Disordered" evidence="8">
    <location>
        <begin position="153"/>
        <end position="195"/>
    </location>
</feature>
<dbReference type="InterPro" id="IPR000100">
    <property type="entry name" value="RNase_P"/>
</dbReference>
<dbReference type="EC" id="3.1.26.5" evidence="6 7"/>
<dbReference type="GO" id="GO:0042781">
    <property type="term" value="F:3'-tRNA processing endoribonuclease activity"/>
    <property type="evidence" value="ECO:0007669"/>
    <property type="project" value="TreeGrafter"/>
</dbReference>
<comment type="function">
    <text evidence="6">RNaseP catalyzes the removal of the 5'-leader sequence from pre-tRNA to produce the mature 5'-terminus. It can also cleave other RNA substrates such as 4.5S RNA. The protein component plays an auxiliary but essential role in vivo by binding to the 5'-leader sequence and broadening the substrate specificity of the ribozyme.</text>
</comment>
<sequence>MNTVPGTVPDAPIAGACLNGDSGASATIPASGKLPRLLKRAEFLAAAASGRRVHSSRMTVQVMQRAVATKGSDVSSNKASGRATEEIRGPRFGLTVTKKTANAVGRNRIRRRLRGLLSRLKPFWPQADIDFVIIGRAEMLTAKADVIEADLKRAFSSPPRQGNPRVRQDRAPKRGRGGGDARSRNTTQQDPTGGS</sequence>
<evidence type="ECO:0000256" key="2">
    <source>
        <dbReference type="ARBA" id="ARBA00022722"/>
    </source>
</evidence>
<accession>A0A7W6EF96</accession>
<evidence type="ECO:0000313" key="9">
    <source>
        <dbReference type="EMBL" id="MBB3808714.1"/>
    </source>
</evidence>
<comment type="catalytic activity">
    <reaction evidence="6">
        <text>Endonucleolytic cleavage of RNA, removing 5'-extranucleotides from tRNA precursor.</text>
        <dbReference type="EC" id="3.1.26.5"/>
    </reaction>
</comment>
<feature type="compositionally biased region" description="Polar residues" evidence="8">
    <location>
        <begin position="184"/>
        <end position="195"/>
    </location>
</feature>
<comment type="caution">
    <text evidence="9">The sequence shown here is derived from an EMBL/GenBank/DDBJ whole genome shotgun (WGS) entry which is preliminary data.</text>
</comment>
<dbReference type="GO" id="GO:0030677">
    <property type="term" value="C:ribonuclease P complex"/>
    <property type="evidence" value="ECO:0007669"/>
    <property type="project" value="TreeGrafter"/>
</dbReference>
<proteinExistence type="inferred from homology"/>
<evidence type="ECO:0000256" key="5">
    <source>
        <dbReference type="ARBA" id="ARBA00022884"/>
    </source>
</evidence>
<evidence type="ECO:0000256" key="4">
    <source>
        <dbReference type="ARBA" id="ARBA00022801"/>
    </source>
</evidence>
<evidence type="ECO:0000256" key="7">
    <source>
        <dbReference type="NCBIfam" id="TIGR00188"/>
    </source>
</evidence>
<dbReference type="HAMAP" id="MF_00227">
    <property type="entry name" value="RNase_P"/>
    <property type="match status" value="1"/>
</dbReference>
<evidence type="ECO:0000256" key="1">
    <source>
        <dbReference type="ARBA" id="ARBA00022694"/>
    </source>
</evidence>
<reference evidence="9 10" key="1">
    <citation type="submission" date="2020-08" db="EMBL/GenBank/DDBJ databases">
        <title>Genomic Encyclopedia of Type Strains, Phase IV (KMG-IV): sequencing the most valuable type-strain genomes for metagenomic binning, comparative biology and taxonomic classification.</title>
        <authorList>
            <person name="Goeker M."/>
        </authorList>
    </citation>
    <scope>NUCLEOTIDE SEQUENCE [LARGE SCALE GENOMIC DNA]</scope>
    <source>
        <strain evidence="9 10">DSM 28760</strain>
    </source>
</reference>
<dbReference type="PANTHER" id="PTHR33992">
    <property type="entry name" value="RIBONUCLEASE P PROTEIN COMPONENT"/>
    <property type="match status" value="1"/>
</dbReference>
<evidence type="ECO:0000313" key="10">
    <source>
        <dbReference type="Proteomes" id="UP000537592"/>
    </source>
</evidence>
<keyword evidence="1 6" id="KW-0819">tRNA processing</keyword>
<keyword evidence="2 6" id="KW-0540">Nuclease</keyword>
<keyword evidence="3 6" id="KW-0255">Endonuclease</keyword>
<organism evidence="9 10">
    <name type="scientific">Pseudochelatococcus contaminans</name>
    <dbReference type="NCBI Taxonomy" id="1538103"/>
    <lineage>
        <taxon>Bacteria</taxon>
        <taxon>Pseudomonadati</taxon>
        <taxon>Pseudomonadota</taxon>
        <taxon>Alphaproteobacteria</taxon>
        <taxon>Hyphomicrobiales</taxon>
        <taxon>Chelatococcaceae</taxon>
        <taxon>Pseudochelatococcus</taxon>
    </lineage>
</organism>
<dbReference type="Gene3D" id="3.30.230.10">
    <property type="match status" value="1"/>
</dbReference>
<dbReference type="EMBL" id="JACICC010000001">
    <property type="protein sequence ID" value="MBB3808714.1"/>
    <property type="molecule type" value="Genomic_DNA"/>
</dbReference>
<dbReference type="InterPro" id="IPR014721">
    <property type="entry name" value="Ribsml_uS5_D2-typ_fold_subgr"/>
</dbReference>
<dbReference type="GO" id="GO:0004526">
    <property type="term" value="F:ribonuclease P activity"/>
    <property type="evidence" value="ECO:0007669"/>
    <property type="project" value="UniProtKB-UniRule"/>
</dbReference>
<dbReference type="GO" id="GO:0000049">
    <property type="term" value="F:tRNA binding"/>
    <property type="evidence" value="ECO:0007669"/>
    <property type="project" value="UniProtKB-UniRule"/>
</dbReference>
<dbReference type="Proteomes" id="UP000537592">
    <property type="component" value="Unassembled WGS sequence"/>
</dbReference>
<evidence type="ECO:0000256" key="8">
    <source>
        <dbReference type="SAM" id="MobiDB-lite"/>
    </source>
</evidence>
<keyword evidence="10" id="KW-1185">Reference proteome</keyword>
<dbReference type="Pfam" id="PF00825">
    <property type="entry name" value="Ribonuclease_P"/>
    <property type="match status" value="1"/>
</dbReference>
<name>A0A7W6EF96_9HYPH</name>
<comment type="similarity">
    <text evidence="6">Belongs to the RnpA family.</text>
</comment>
<dbReference type="NCBIfam" id="TIGR00188">
    <property type="entry name" value="rnpA"/>
    <property type="match status" value="1"/>
</dbReference>
<protein>
    <recommendedName>
        <fullName evidence="6 7">Ribonuclease P protein component</fullName>
        <shortName evidence="6">RNase P protein</shortName>
        <shortName evidence="6">RNaseP protein</shortName>
        <ecNumber evidence="6 7">3.1.26.5</ecNumber>
    </recommendedName>
    <alternativeName>
        <fullName evidence="6">Protein C5</fullName>
    </alternativeName>
</protein>
<dbReference type="PANTHER" id="PTHR33992:SF1">
    <property type="entry name" value="RIBONUCLEASE P PROTEIN COMPONENT"/>
    <property type="match status" value="1"/>
</dbReference>
<dbReference type="SUPFAM" id="SSF54211">
    <property type="entry name" value="Ribosomal protein S5 domain 2-like"/>
    <property type="match status" value="1"/>
</dbReference>
<evidence type="ECO:0000256" key="3">
    <source>
        <dbReference type="ARBA" id="ARBA00022759"/>
    </source>
</evidence>
<dbReference type="InterPro" id="IPR020568">
    <property type="entry name" value="Ribosomal_Su5_D2-typ_SF"/>
</dbReference>
<keyword evidence="5 6" id="KW-0694">RNA-binding</keyword>